<accession>A0A5C3Q2G0</accession>
<feature type="compositionally biased region" description="Polar residues" evidence="1">
    <location>
        <begin position="193"/>
        <end position="207"/>
    </location>
</feature>
<name>A0A5C3Q2G0_9AGAR</name>
<gene>
    <name evidence="2" type="ORF">BDV98DRAFT_422343</name>
</gene>
<feature type="compositionally biased region" description="Basic and acidic residues" evidence="1">
    <location>
        <begin position="93"/>
        <end position="104"/>
    </location>
</feature>
<evidence type="ECO:0000313" key="2">
    <source>
        <dbReference type="EMBL" id="TFK95239.1"/>
    </source>
</evidence>
<dbReference type="AlphaFoldDB" id="A0A5C3Q2G0"/>
<dbReference type="EMBL" id="ML178900">
    <property type="protein sequence ID" value="TFK95239.1"/>
    <property type="molecule type" value="Genomic_DNA"/>
</dbReference>
<feature type="region of interest" description="Disordered" evidence="1">
    <location>
        <begin position="191"/>
        <end position="225"/>
    </location>
</feature>
<reference evidence="2 3" key="1">
    <citation type="journal article" date="2019" name="Nat. Ecol. Evol.">
        <title>Megaphylogeny resolves global patterns of mushroom evolution.</title>
        <authorList>
            <person name="Varga T."/>
            <person name="Krizsan K."/>
            <person name="Foldi C."/>
            <person name="Dima B."/>
            <person name="Sanchez-Garcia M."/>
            <person name="Sanchez-Ramirez S."/>
            <person name="Szollosi G.J."/>
            <person name="Szarkandi J.G."/>
            <person name="Papp V."/>
            <person name="Albert L."/>
            <person name="Andreopoulos W."/>
            <person name="Angelini C."/>
            <person name="Antonin V."/>
            <person name="Barry K.W."/>
            <person name="Bougher N.L."/>
            <person name="Buchanan P."/>
            <person name="Buyck B."/>
            <person name="Bense V."/>
            <person name="Catcheside P."/>
            <person name="Chovatia M."/>
            <person name="Cooper J."/>
            <person name="Damon W."/>
            <person name="Desjardin D."/>
            <person name="Finy P."/>
            <person name="Geml J."/>
            <person name="Haridas S."/>
            <person name="Hughes K."/>
            <person name="Justo A."/>
            <person name="Karasinski D."/>
            <person name="Kautmanova I."/>
            <person name="Kiss B."/>
            <person name="Kocsube S."/>
            <person name="Kotiranta H."/>
            <person name="LaButti K.M."/>
            <person name="Lechner B.E."/>
            <person name="Liimatainen K."/>
            <person name="Lipzen A."/>
            <person name="Lukacs Z."/>
            <person name="Mihaltcheva S."/>
            <person name="Morgado L.N."/>
            <person name="Niskanen T."/>
            <person name="Noordeloos M.E."/>
            <person name="Ohm R.A."/>
            <person name="Ortiz-Santana B."/>
            <person name="Ovrebo C."/>
            <person name="Racz N."/>
            <person name="Riley R."/>
            <person name="Savchenko A."/>
            <person name="Shiryaev A."/>
            <person name="Soop K."/>
            <person name="Spirin V."/>
            <person name="Szebenyi C."/>
            <person name="Tomsovsky M."/>
            <person name="Tulloss R.E."/>
            <person name="Uehling J."/>
            <person name="Grigoriev I.V."/>
            <person name="Vagvolgyi C."/>
            <person name="Papp T."/>
            <person name="Martin F.M."/>
            <person name="Miettinen O."/>
            <person name="Hibbett D.S."/>
            <person name="Nagy L.G."/>
        </authorList>
    </citation>
    <scope>NUCLEOTIDE SEQUENCE [LARGE SCALE GENOMIC DNA]</scope>
    <source>
        <strain evidence="2 3">CBS 309.79</strain>
    </source>
</reference>
<proteinExistence type="predicted"/>
<organism evidence="2 3">
    <name type="scientific">Pterulicium gracile</name>
    <dbReference type="NCBI Taxonomy" id="1884261"/>
    <lineage>
        <taxon>Eukaryota</taxon>
        <taxon>Fungi</taxon>
        <taxon>Dikarya</taxon>
        <taxon>Basidiomycota</taxon>
        <taxon>Agaricomycotina</taxon>
        <taxon>Agaricomycetes</taxon>
        <taxon>Agaricomycetidae</taxon>
        <taxon>Agaricales</taxon>
        <taxon>Pleurotineae</taxon>
        <taxon>Pterulaceae</taxon>
        <taxon>Pterulicium</taxon>
    </lineage>
</organism>
<protein>
    <submittedName>
        <fullName evidence="2">Uncharacterized protein</fullName>
    </submittedName>
</protein>
<evidence type="ECO:0000256" key="1">
    <source>
        <dbReference type="SAM" id="MobiDB-lite"/>
    </source>
</evidence>
<evidence type="ECO:0000313" key="3">
    <source>
        <dbReference type="Proteomes" id="UP000305067"/>
    </source>
</evidence>
<sequence>MSTIYATAYPGERSSQSRKLLLCWHATTRYHHHHLDFDCQLADHPPATYRVRRNEPQQEVDEPVSQRLPGPPFHLRRRQEGEHPTDRAFVSSKQRETSIDRRSTTVEPSSSVDDMRLSSGLHSNVVLEGGYHTLGETPPPRQRSASVTRRLILPSFYPPLAGVPEGERSLNSTLPAAPPLITSPEVGVGSRLDNASPTVSPAPNLGSQYHEDRDQTPKPARYQNLQDTGFGENQARVIHPWISNEGPFRAPTTLIIHPMPRTFNHHPGEVRWIPRGVTL</sequence>
<keyword evidence="3" id="KW-1185">Reference proteome</keyword>
<dbReference type="Proteomes" id="UP000305067">
    <property type="component" value="Unassembled WGS sequence"/>
</dbReference>
<feature type="region of interest" description="Disordered" evidence="1">
    <location>
        <begin position="54"/>
        <end position="116"/>
    </location>
</feature>